<dbReference type="InterPro" id="IPR026001">
    <property type="entry name" value="Abi-like_C"/>
</dbReference>
<dbReference type="InterPro" id="IPR000488">
    <property type="entry name" value="Death_dom"/>
</dbReference>
<proteinExistence type="predicted"/>
<dbReference type="eggNOG" id="ENOG502Z9XS">
    <property type="taxonomic scope" value="Bacteria"/>
</dbReference>
<evidence type="ECO:0000259" key="1">
    <source>
        <dbReference type="PROSITE" id="PS50017"/>
    </source>
</evidence>
<dbReference type="Pfam" id="PF14355">
    <property type="entry name" value="Abi_C"/>
    <property type="match status" value="1"/>
</dbReference>
<dbReference type="EMBL" id="ATHJ01000093">
    <property type="protein sequence ID" value="EPR39085.1"/>
    <property type="molecule type" value="Genomic_DNA"/>
</dbReference>
<dbReference type="OrthoDB" id="5497289at2"/>
<dbReference type="GO" id="GO:0007165">
    <property type="term" value="P:signal transduction"/>
    <property type="evidence" value="ECO:0007669"/>
    <property type="project" value="InterPro"/>
</dbReference>
<accession>S7TQZ8</accession>
<dbReference type="AlphaFoldDB" id="S7TQZ8"/>
<dbReference type="Proteomes" id="UP000014977">
    <property type="component" value="Unassembled WGS sequence"/>
</dbReference>
<protein>
    <submittedName>
        <fullName evidence="2">Abortive infection protein-like, C-terminal domain containing protein</fullName>
    </submittedName>
</protein>
<evidence type="ECO:0000313" key="3">
    <source>
        <dbReference type="Proteomes" id="UP000014977"/>
    </source>
</evidence>
<dbReference type="PROSITE" id="PS50017">
    <property type="entry name" value="DEATH_DOMAIN"/>
    <property type="match status" value="1"/>
</dbReference>
<reference evidence="2 3" key="1">
    <citation type="journal article" date="2013" name="Genome Announc.">
        <title>Draft genome sequences for three mercury-methylating, sulfate-reducing bacteria.</title>
        <authorList>
            <person name="Brown S.D."/>
            <person name="Hurt R.A.Jr."/>
            <person name="Gilmour C.C."/>
            <person name="Elias D.A."/>
        </authorList>
    </citation>
    <scope>NUCLEOTIDE SEQUENCE [LARGE SCALE GENOMIC DNA]</scope>
    <source>
        <strain evidence="2 3">DSM 2059</strain>
    </source>
</reference>
<organism evidence="2 3">
    <name type="scientific">Desulfococcus multivorans DSM 2059</name>
    <dbReference type="NCBI Taxonomy" id="1121405"/>
    <lineage>
        <taxon>Bacteria</taxon>
        <taxon>Pseudomonadati</taxon>
        <taxon>Thermodesulfobacteriota</taxon>
        <taxon>Desulfobacteria</taxon>
        <taxon>Desulfobacterales</taxon>
        <taxon>Desulfococcaceae</taxon>
        <taxon>Desulfococcus</taxon>
    </lineage>
</organism>
<dbReference type="RefSeq" id="WP_020877591.1">
    <property type="nucleotide sequence ID" value="NZ_ATHJ01000093.1"/>
</dbReference>
<feature type="domain" description="Death" evidence="1">
    <location>
        <begin position="64"/>
        <end position="140"/>
    </location>
</feature>
<evidence type="ECO:0000313" key="2">
    <source>
        <dbReference type="EMBL" id="EPR39085.1"/>
    </source>
</evidence>
<comment type="caution">
    <text evidence="2">The sequence shown here is derived from an EMBL/GenBank/DDBJ whole genome shotgun (WGS) entry which is preliminary data.</text>
</comment>
<gene>
    <name evidence="2" type="ORF">dsmv_2834</name>
</gene>
<sequence length="281" mass="31865">MSQDLISKKTRNEFREYFVSKTLREIQMEFDATDVHCDLDYIPQVSGQRRTLVEQYFHTVNWKKWTDVKKVLKVFENVLSKLEGRDENSFPDNNEWAQSTFASLRKWVERDGYRYSDGRLLPVGRNQALQGVADTVSAFDLPELHRQVDRMQNAIERDPGLAIGTAKELLETTCKTILLERKIAFAENEDLSKLIKNTRKALGLVPESVPYAAKGADIIRRLLNNLGTVAQGLSELRNLYGTGHGKDGQSRGLGPRHAKLAVGAASTLATFLFETHLERDL</sequence>
<keyword evidence="3" id="KW-1185">Reference proteome</keyword>
<name>S7TQZ8_DESML</name>